<dbReference type="AlphaFoldDB" id="A0A1H6ZM03"/>
<evidence type="ECO:0000313" key="2">
    <source>
        <dbReference type="Proteomes" id="UP000199420"/>
    </source>
</evidence>
<name>A0A1H6ZM03_9GAMM</name>
<reference evidence="1 2" key="1">
    <citation type="submission" date="2016-10" db="EMBL/GenBank/DDBJ databases">
        <authorList>
            <person name="de Groot N.N."/>
        </authorList>
    </citation>
    <scope>NUCLEOTIDE SEQUENCE [LARGE SCALE GENOMIC DNA]</scope>
    <source>
        <strain evidence="1 2">DSM 26515</strain>
    </source>
</reference>
<dbReference type="Proteomes" id="UP000199420">
    <property type="component" value="Unassembled WGS sequence"/>
</dbReference>
<proteinExistence type="predicted"/>
<dbReference type="RefSeq" id="WP_091336902.1">
    <property type="nucleotide sequence ID" value="NZ_FNYC01000012.1"/>
</dbReference>
<sequence length="85" mass="9753">MKLRTEMRRVGSRMELFDIELNTSTYPTVEHDAMAAHALLQAMVDCRKRYSSLEYAADQTAEHYLQSTLERAAEILAGWMGEERG</sequence>
<keyword evidence="2" id="KW-1185">Reference proteome</keyword>
<dbReference type="STRING" id="529704.SAMN02927913_2230"/>
<evidence type="ECO:0000313" key="1">
    <source>
        <dbReference type="EMBL" id="SEJ54553.1"/>
    </source>
</evidence>
<dbReference type="EMBL" id="FNYC01000012">
    <property type="protein sequence ID" value="SEJ54553.1"/>
    <property type="molecule type" value="Genomic_DNA"/>
</dbReference>
<protein>
    <submittedName>
        <fullName evidence="1">Uncharacterized protein</fullName>
    </submittedName>
</protein>
<accession>A0A1H6ZM03</accession>
<organism evidence="1 2">
    <name type="scientific">Frateuria terrea</name>
    <dbReference type="NCBI Taxonomy" id="529704"/>
    <lineage>
        <taxon>Bacteria</taxon>
        <taxon>Pseudomonadati</taxon>
        <taxon>Pseudomonadota</taxon>
        <taxon>Gammaproteobacteria</taxon>
        <taxon>Lysobacterales</taxon>
        <taxon>Rhodanobacteraceae</taxon>
        <taxon>Frateuria</taxon>
    </lineage>
</organism>
<gene>
    <name evidence="1" type="ORF">SAMN04487997_0160</name>
</gene>